<organism evidence="8 9">
    <name type="scientific">Elachura formosa</name>
    <name type="common">spotted wren-babbler</name>
    <dbReference type="NCBI Taxonomy" id="1463973"/>
    <lineage>
        <taxon>Eukaryota</taxon>
        <taxon>Metazoa</taxon>
        <taxon>Chordata</taxon>
        <taxon>Craniata</taxon>
        <taxon>Vertebrata</taxon>
        <taxon>Euteleostomi</taxon>
        <taxon>Archelosauria</taxon>
        <taxon>Archosauria</taxon>
        <taxon>Dinosauria</taxon>
        <taxon>Saurischia</taxon>
        <taxon>Theropoda</taxon>
        <taxon>Coelurosauria</taxon>
        <taxon>Aves</taxon>
        <taxon>Neognathae</taxon>
        <taxon>Neoaves</taxon>
        <taxon>Telluraves</taxon>
        <taxon>Australaves</taxon>
        <taxon>Passeriformes</taxon>
        <taxon>Elachuridae</taxon>
        <taxon>Elachura</taxon>
    </lineage>
</organism>
<comment type="caution">
    <text evidence="8">The sequence shown here is derived from an EMBL/GenBank/DDBJ whole genome shotgun (WGS) entry which is preliminary data.</text>
</comment>
<evidence type="ECO:0000256" key="1">
    <source>
        <dbReference type="ARBA" id="ARBA00004141"/>
    </source>
</evidence>
<sequence length="105" mass="11634">QDSRWLPVLVASRIVFIPLLMLCNVKARHCGAQRHHFVFKHDAWFIAFMAAFAFSNGYLASLCMCFGPKKVKPAEAETAGNIMSFFLCLGLALGAVLSFLLRALV</sequence>
<evidence type="ECO:0000256" key="4">
    <source>
        <dbReference type="ARBA" id="ARBA00022692"/>
    </source>
</evidence>
<gene>
    <name evidence="8" type="primary">Slc29a1_1</name>
    <name evidence="8" type="ORF">ELAFOR_R15412</name>
</gene>
<feature type="transmembrane region" description="Helical" evidence="7">
    <location>
        <begin position="6"/>
        <end position="23"/>
    </location>
</feature>
<evidence type="ECO:0000256" key="7">
    <source>
        <dbReference type="SAM" id="Phobius"/>
    </source>
</evidence>
<keyword evidence="5 7" id="KW-1133">Transmembrane helix</keyword>
<evidence type="ECO:0000256" key="5">
    <source>
        <dbReference type="ARBA" id="ARBA00022989"/>
    </source>
</evidence>
<evidence type="ECO:0000256" key="3">
    <source>
        <dbReference type="ARBA" id="ARBA00022448"/>
    </source>
</evidence>
<comment type="subcellular location">
    <subcellularLocation>
        <location evidence="1">Membrane</location>
        <topology evidence="1">Multi-pass membrane protein</topology>
    </subcellularLocation>
</comment>
<reference evidence="8" key="1">
    <citation type="submission" date="2019-09" db="EMBL/GenBank/DDBJ databases">
        <title>Bird 10,000 Genomes (B10K) Project - Family phase.</title>
        <authorList>
            <person name="Zhang G."/>
        </authorList>
    </citation>
    <scope>NUCLEOTIDE SEQUENCE</scope>
    <source>
        <strain evidence="8">B10K-IZCAS-20218</strain>
        <tissue evidence="8">Blood</tissue>
    </source>
</reference>
<comment type="similarity">
    <text evidence="2">Belongs to the SLC29A/ENT transporter (TC 2.A.57) family.</text>
</comment>
<evidence type="ECO:0000313" key="8">
    <source>
        <dbReference type="EMBL" id="NXD32323.1"/>
    </source>
</evidence>
<evidence type="ECO:0000256" key="2">
    <source>
        <dbReference type="ARBA" id="ARBA00007965"/>
    </source>
</evidence>
<evidence type="ECO:0000313" key="9">
    <source>
        <dbReference type="Proteomes" id="UP000623542"/>
    </source>
</evidence>
<dbReference type="EMBL" id="WBNG01004693">
    <property type="protein sequence ID" value="NXD32323.1"/>
    <property type="molecule type" value="Genomic_DNA"/>
</dbReference>
<dbReference type="OrthoDB" id="46396at2759"/>
<feature type="non-terminal residue" evidence="8">
    <location>
        <position position="1"/>
    </location>
</feature>
<proteinExistence type="inferred from homology"/>
<feature type="transmembrane region" description="Helical" evidence="7">
    <location>
        <begin position="43"/>
        <end position="62"/>
    </location>
</feature>
<dbReference type="GO" id="GO:0015862">
    <property type="term" value="P:uridine transmembrane transport"/>
    <property type="evidence" value="ECO:0007669"/>
    <property type="project" value="TreeGrafter"/>
</dbReference>
<feature type="non-terminal residue" evidence="8">
    <location>
        <position position="105"/>
    </location>
</feature>
<accession>A0A851UYI3</accession>
<keyword evidence="6 7" id="KW-0472">Membrane</keyword>
<dbReference type="Proteomes" id="UP000623542">
    <property type="component" value="Unassembled WGS sequence"/>
</dbReference>
<protein>
    <submittedName>
        <fullName evidence="8">S29A1 protein</fullName>
    </submittedName>
</protein>
<keyword evidence="4 7" id="KW-0812">Transmembrane</keyword>
<keyword evidence="9" id="KW-1185">Reference proteome</keyword>
<dbReference type="AlphaFoldDB" id="A0A851UYI3"/>
<dbReference type="PANTHER" id="PTHR10332">
    <property type="entry name" value="EQUILIBRATIVE NUCLEOSIDE TRANSPORTER"/>
    <property type="match status" value="1"/>
</dbReference>
<dbReference type="InterPro" id="IPR002259">
    <property type="entry name" value="Eqnu_transpt"/>
</dbReference>
<dbReference type="GO" id="GO:0005886">
    <property type="term" value="C:plasma membrane"/>
    <property type="evidence" value="ECO:0007669"/>
    <property type="project" value="TreeGrafter"/>
</dbReference>
<keyword evidence="3" id="KW-0813">Transport</keyword>
<dbReference type="Pfam" id="PF01733">
    <property type="entry name" value="Nucleoside_tran"/>
    <property type="match status" value="1"/>
</dbReference>
<evidence type="ECO:0000256" key="6">
    <source>
        <dbReference type="ARBA" id="ARBA00023136"/>
    </source>
</evidence>
<dbReference type="PRINTS" id="PR01130">
    <property type="entry name" value="DERENTRNSPRT"/>
</dbReference>
<name>A0A851UYI3_9PASS</name>
<feature type="transmembrane region" description="Helical" evidence="7">
    <location>
        <begin position="82"/>
        <end position="101"/>
    </location>
</feature>
<dbReference type="GO" id="GO:0005337">
    <property type="term" value="F:nucleoside transmembrane transporter activity"/>
    <property type="evidence" value="ECO:0007669"/>
    <property type="project" value="InterPro"/>
</dbReference>
<dbReference type="PANTHER" id="PTHR10332:SF9">
    <property type="entry name" value="EQUILIBRATIVE NUCLEOSIDE TRANSPORTER 1"/>
    <property type="match status" value="1"/>
</dbReference>